<gene>
    <name evidence="1" type="ORF">ACFFMS_30120</name>
</gene>
<keyword evidence="2" id="KW-1185">Reference proteome</keyword>
<reference evidence="1 2" key="1">
    <citation type="submission" date="2024-09" db="EMBL/GenBank/DDBJ databases">
        <authorList>
            <person name="Sun Q."/>
            <person name="Mori K."/>
        </authorList>
    </citation>
    <scope>NUCLEOTIDE SEQUENCE [LARGE SCALE GENOMIC DNA]</scope>
    <source>
        <strain evidence="1 2">JCM 11201</strain>
    </source>
</reference>
<evidence type="ECO:0008006" key="3">
    <source>
        <dbReference type="Google" id="ProtNLM"/>
    </source>
</evidence>
<dbReference type="Proteomes" id="UP001589609">
    <property type="component" value="Unassembled WGS sequence"/>
</dbReference>
<sequence length="670" mass="79097">MKAGETLKSGAFYELMGVLKDRKNNYKFDSIIEKYMLEDILIALKGNGFGVNAYPNSKSYNEYLDILPKICSKASTENKKHIVDKYNQELKTWNKLFRDFYSNDHFEEVTQVADENKFFAFLIAFEFYVRALNDLKFNGGKNKNFYGNMDIQRNINGQTKGIKELSANQFTDVIDYLFQQASKVVQAFIFYGYLYNNNKFKYCEHDSGIDLSNIKKSFNYFPLIDLRTVLFDLFEDWKFGNYEVLERDEKNVEIMPKSLKSFSDENIEAQRFESFRQQNIWSYDARNRDVKELSLTKVLAPESFLDKSEETSYNEYLEYFSSEKLDYKVEGIEIVKWLRAYAVVRHYNRKFLNTNLFPEYSIPDNWLYVSTVDKWVQLFTMHGIDEESAKIICDKFRFKKNSVDWFDSPFIEIGEKIITIPSVASRIQDVLALISMAAKEDMNLDFKGYCFEDRILNDLNTNKIPAVSIKRKVKGKEYQCDVAFILGKDLFLCECKHTAQPLTQRKRYDFYNQKIPGDIEQTNRICDFYSSNLNYIIDEFNNKYGSTYTSDWRPRQIYRMVIYSCKLASKLDIDGVIITDYTIFTTLLYKRLPTIFQDGRTTQFMPPKMKGVFQGELTSNKLLNFLDNPWQMDFQKFATEIEDEVIPVNQIYLHKKKAFRTIDNFYALKK</sequence>
<name>A0ABV5WQ02_9BACI</name>
<dbReference type="EMBL" id="JBHMAF010000197">
    <property type="protein sequence ID" value="MFB9762487.1"/>
    <property type="molecule type" value="Genomic_DNA"/>
</dbReference>
<accession>A0ABV5WQ02</accession>
<comment type="caution">
    <text evidence="1">The sequence shown here is derived from an EMBL/GenBank/DDBJ whole genome shotgun (WGS) entry which is preliminary data.</text>
</comment>
<proteinExistence type="predicted"/>
<evidence type="ECO:0000313" key="1">
    <source>
        <dbReference type="EMBL" id="MFB9762487.1"/>
    </source>
</evidence>
<evidence type="ECO:0000313" key="2">
    <source>
        <dbReference type="Proteomes" id="UP001589609"/>
    </source>
</evidence>
<organism evidence="1 2">
    <name type="scientific">Ectobacillus funiculus</name>
    <dbReference type="NCBI Taxonomy" id="137993"/>
    <lineage>
        <taxon>Bacteria</taxon>
        <taxon>Bacillati</taxon>
        <taxon>Bacillota</taxon>
        <taxon>Bacilli</taxon>
        <taxon>Bacillales</taxon>
        <taxon>Bacillaceae</taxon>
        <taxon>Ectobacillus</taxon>
    </lineage>
</organism>
<protein>
    <recommendedName>
        <fullName evidence="3">NERD domain-containing protein</fullName>
    </recommendedName>
</protein>